<dbReference type="Gene3D" id="1.10.10.60">
    <property type="entry name" value="Homeodomain-like"/>
    <property type="match status" value="2"/>
</dbReference>
<dbReference type="PANTHER" id="PTHR43280:SF2">
    <property type="entry name" value="HTH-TYPE TRANSCRIPTIONAL REGULATOR EXSA"/>
    <property type="match status" value="1"/>
</dbReference>
<evidence type="ECO:0000256" key="3">
    <source>
        <dbReference type="ARBA" id="ARBA00023163"/>
    </source>
</evidence>
<evidence type="ECO:0000256" key="2">
    <source>
        <dbReference type="ARBA" id="ARBA00023125"/>
    </source>
</evidence>
<dbReference type="GO" id="GO:0043565">
    <property type="term" value="F:sequence-specific DNA binding"/>
    <property type="evidence" value="ECO:0007669"/>
    <property type="project" value="InterPro"/>
</dbReference>
<feature type="domain" description="HTH araC/xylS-type" evidence="4">
    <location>
        <begin position="287"/>
        <end position="385"/>
    </location>
</feature>
<dbReference type="GO" id="GO:0003700">
    <property type="term" value="F:DNA-binding transcription factor activity"/>
    <property type="evidence" value="ECO:0007669"/>
    <property type="project" value="InterPro"/>
</dbReference>
<keyword evidence="3" id="KW-0804">Transcription</keyword>
<dbReference type="OrthoDB" id="2666928at2"/>
<dbReference type="Proteomes" id="UP000318815">
    <property type="component" value="Unassembled WGS sequence"/>
</dbReference>
<dbReference type="AlphaFoldDB" id="A0A5C6LYG3"/>
<accession>A0A5C6LYG3</accession>
<dbReference type="SMART" id="SM00342">
    <property type="entry name" value="HTH_ARAC"/>
    <property type="match status" value="1"/>
</dbReference>
<gene>
    <name evidence="5" type="ORF">FEF09_10260</name>
</gene>
<sequence>MVPGIPENAQPVVAEVYLAADSSEVSSQYRGINLGSSQNYYNQNLLQSPVKCLNMTSSLYPPALHFGIPEAMQPHVRTSESLPERYQQYRIAQATETTYSEGPFGSYITQQISGPDWVISWQHCFVKEKVRLRPSVAQPMLAMYCILQGNISCRLQGKGKLMLIEKEFGIYYIPDHSDNTADLRPGYYEMICISFSPAFLRQFIAHHPSFEEIFQLQQRQARRASMLPAIRMEVSDLKVLLEMRQSPAATETLKPYIDTRLHELLTLYFNALTPKYLQNSDQAQKLRQICVYIQEHYHHHLSIAELSKQAGMHINTFERAFKELLSVSPRGYIEHLRMKKAASLLAQTSLSIKEISISSGYRGPNYFTAVFRKRYRCSPREFRKNHLT</sequence>
<reference evidence="5 6" key="1">
    <citation type="submission" date="2019-08" db="EMBL/GenBank/DDBJ databases">
        <title>Whole genome sequencing of chitin degrading bacteria Chitinophaga pinensis YS16.</title>
        <authorList>
            <person name="Singh R.P."/>
            <person name="Manchanda G."/>
            <person name="Maurya I.K."/>
            <person name="Joshi N.K."/>
            <person name="Srivastava A.K."/>
        </authorList>
    </citation>
    <scope>NUCLEOTIDE SEQUENCE [LARGE SCALE GENOMIC DNA]</scope>
    <source>
        <strain evidence="5 6">YS-16</strain>
    </source>
</reference>
<dbReference type="PROSITE" id="PS00041">
    <property type="entry name" value="HTH_ARAC_FAMILY_1"/>
    <property type="match status" value="1"/>
</dbReference>
<dbReference type="SUPFAM" id="SSF46689">
    <property type="entry name" value="Homeodomain-like"/>
    <property type="match status" value="2"/>
</dbReference>
<evidence type="ECO:0000259" key="4">
    <source>
        <dbReference type="PROSITE" id="PS01124"/>
    </source>
</evidence>
<dbReference type="InterPro" id="IPR009057">
    <property type="entry name" value="Homeodomain-like_sf"/>
</dbReference>
<dbReference type="Pfam" id="PF12833">
    <property type="entry name" value="HTH_18"/>
    <property type="match status" value="1"/>
</dbReference>
<evidence type="ECO:0000313" key="6">
    <source>
        <dbReference type="Proteomes" id="UP000318815"/>
    </source>
</evidence>
<proteinExistence type="predicted"/>
<keyword evidence="2" id="KW-0238">DNA-binding</keyword>
<evidence type="ECO:0000256" key="1">
    <source>
        <dbReference type="ARBA" id="ARBA00023015"/>
    </source>
</evidence>
<organism evidence="5 6">
    <name type="scientific">Chitinophaga pinensis</name>
    <dbReference type="NCBI Taxonomy" id="79329"/>
    <lineage>
        <taxon>Bacteria</taxon>
        <taxon>Pseudomonadati</taxon>
        <taxon>Bacteroidota</taxon>
        <taxon>Chitinophagia</taxon>
        <taxon>Chitinophagales</taxon>
        <taxon>Chitinophagaceae</taxon>
        <taxon>Chitinophaga</taxon>
    </lineage>
</organism>
<name>A0A5C6LYG3_9BACT</name>
<keyword evidence="1" id="KW-0805">Transcription regulation</keyword>
<comment type="caution">
    <text evidence="5">The sequence shown here is derived from an EMBL/GenBank/DDBJ whole genome shotgun (WGS) entry which is preliminary data.</text>
</comment>
<dbReference type="InterPro" id="IPR018062">
    <property type="entry name" value="HTH_AraC-typ_CS"/>
</dbReference>
<protein>
    <submittedName>
        <fullName evidence="5">Helix-turn-helix transcriptional regulator</fullName>
    </submittedName>
</protein>
<evidence type="ECO:0000313" key="5">
    <source>
        <dbReference type="EMBL" id="TWW00426.1"/>
    </source>
</evidence>
<dbReference type="EMBL" id="VOHS01000008">
    <property type="protein sequence ID" value="TWW00426.1"/>
    <property type="molecule type" value="Genomic_DNA"/>
</dbReference>
<dbReference type="InterPro" id="IPR018060">
    <property type="entry name" value="HTH_AraC"/>
</dbReference>
<keyword evidence="6" id="KW-1185">Reference proteome</keyword>
<dbReference type="PANTHER" id="PTHR43280">
    <property type="entry name" value="ARAC-FAMILY TRANSCRIPTIONAL REGULATOR"/>
    <property type="match status" value="1"/>
</dbReference>
<dbReference type="PROSITE" id="PS01124">
    <property type="entry name" value="HTH_ARAC_FAMILY_2"/>
    <property type="match status" value="1"/>
</dbReference>